<sequence length="371" mass="40019">MSVTQLVPDCGGWISALAMTIPLRLLQPDHAPKTVALGALAAAMPPETSLYLMTDDPAHPDFAAWTARHSLGRAQVIGVGADAPVLESEMWSQDPWMLADQDGRWIIQYPTNTDRPGRQAKWFAAAHVLDLQRPLLHLAGGNTLTGPDFRILGAASVEMTKRVGIGGLSWADALARHQALDPRPLSIFGFALPGLTTGPADLRQQPSHLDLVLSLTGLADADGRPLLLLADPRSGHAIDAPRTPGWADQLDAARCRLEADGFAVRRNPVPYVAHPQWSPNPNLRPYNNILLENVTRPGRSRPLVWLPQYGDEEPQLTGFDAANRGLWQDLGFDPVPVFGFSALARAGGGVRCASKVLKRAGDVCTQPRTGT</sequence>
<evidence type="ECO:0008006" key="3">
    <source>
        <dbReference type="Google" id="ProtNLM"/>
    </source>
</evidence>
<dbReference type="RefSeq" id="WP_320501166.1">
    <property type="nucleotide sequence ID" value="NZ_JAXCLX010000002.1"/>
</dbReference>
<proteinExistence type="predicted"/>
<dbReference type="SUPFAM" id="SSF55909">
    <property type="entry name" value="Pentein"/>
    <property type="match status" value="1"/>
</dbReference>
<dbReference type="Proteomes" id="UP001271769">
    <property type="component" value="Unassembled WGS sequence"/>
</dbReference>
<protein>
    <recommendedName>
        <fullName evidence="3">Agmatine deiminase</fullName>
    </recommendedName>
</protein>
<comment type="caution">
    <text evidence="1">The sequence shown here is derived from an EMBL/GenBank/DDBJ whole genome shotgun (WGS) entry which is preliminary data.</text>
</comment>
<name>A0ABU5E092_9PROT</name>
<accession>A0ABU5E092</accession>
<gene>
    <name evidence="1" type="ORF">SMD31_12185</name>
</gene>
<reference evidence="1 2" key="1">
    <citation type="journal article" date="2013" name="Antonie Van Leeuwenhoek">
        <title>Dongia rigui sp. nov., isolated from freshwater of a large wetland in Korea.</title>
        <authorList>
            <person name="Baik K.S."/>
            <person name="Hwang Y.M."/>
            <person name="Choi J.S."/>
            <person name="Kwon J."/>
            <person name="Seong C.N."/>
        </authorList>
    </citation>
    <scope>NUCLEOTIDE SEQUENCE [LARGE SCALE GENOMIC DNA]</scope>
    <source>
        <strain evidence="1 2">04SU4-P</strain>
    </source>
</reference>
<evidence type="ECO:0000313" key="1">
    <source>
        <dbReference type="EMBL" id="MDY0872692.1"/>
    </source>
</evidence>
<evidence type="ECO:0000313" key="2">
    <source>
        <dbReference type="Proteomes" id="UP001271769"/>
    </source>
</evidence>
<organism evidence="1 2">
    <name type="scientific">Dongia rigui</name>
    <dbReference type="NCBI Taxonomy" id="940149"/>
    <lineage>
        <taxon>Bacteria</taxon>
        <taxon>Pseudomonadati</taxon>
        <taxon>Pseudomonadota</taxon>
        <taxon>Alphaproteobacteria</taxon>
        <taxon>Rhodospirillales</taxon>
        <taxon>Dongiaceae</taxon>
        <taxon>Dongia</taxon>
    </lineage>
</organism>
<keyword evidence="2" id="KW-1185">Reference proteome</keyword>
<dbReference type="EMBL" id="JAXCLX010000002">
    <property type="protein sequence ID" value="MDY0872692.1"/>
    <property type="molecule type" value="Genomic_DNA"/>
</dbReference>